<feature type="region of interest" description="Disordered" evidence="1">
    <location>
        <begin position="271"/>
        <end position="312"/>
    </location>
</feature>
<feature type="compositionally biased region" description="Low complexity" evidence="1">
    <location>
        <begin position="286"/>
        <end position="312"/>
    </location>
</feature>
<dbReference type="KEGG" id="otr:OTERR_13060"/>
<feature type="compositionally biased region" description="Low complexity" evidence="1">
    <location>
        <begin position="184"/>
        <end position="213"/>
    </location>
</feature>
<evidence type="ECO:0000313" key="3">
    <source>
        <dbReference type="Proteomes" id="UP000323671"/>
    </source>
</evidence>
<keyword evidence="3" id="KW-1185">Reference proteome</keyword>
<organism evidence="2 3">
    <name type="scientific">Oryzomicrobium terrae</name>
    <dbReference type="NCBI Taxonomy" id="1735038"/>
    <lineage>
        <taxon>Bacteria</taxon>
        <taxon>Pseudomonadati</taxon>
        <taxon>Pseudomonadota</taxon>
        <taxon>Betaproteobacteria</taxon>
        <taxon>Rhodocyclales</taxon>
        <taxon>Rhodocyclaceae</taxon>
        <taxon>Oryzomicrobium</taxon>
    </lineage>
</organism>
<feature type="compositionally biased region" description="Polar residues" evidence="1">
    <location>
        <begin position="243"/>
        <end position="255"/>
    </location>
</feature>
<evidence type="ECO:0000313" key="2">
    <source>
        <dbReference type="EMBL" id="QEL64782.1"/>
    </source>
</evidence>
<feature type="compositionally biased region" description="Polar residues" evidence="1">
    <location>
        <begin position="271"/>
        <end position="280"/>
    </location>
</feature>
<evidence type="ECO:0000256" key="1">
    <source>
        <dbReference type="SAM" id="MobiDB-lite"/>
    </source>
</evidence>
<dbReference type="Proteomes" id="UP000323671">
    <property type="component" value="Chromosome"/>
</dbReference>
<protein>
    <submittedName>
        <fullName evidence="2">Uncharacterized protein</fullName>
    </submittedName>
</protein>
<proteinExistence type="predicted"/>
<feature type="region of interest" description="Disordered" evidence="1">
    <location>
        <begin position="136"/>
        <end position="256"/>
    </location>
</feature>
<gene>
    <name evidence="2" type="ORF">OTERR_13060</name>
</gene>
<name>A0A5C1E757_9RHOO</name>
<dbReference type="AlphaFoldDB" id="A0A5C1E757"/>
<accession>A0A5C1E757</accession>
<reference evidence="2 3" key="1">
    <citation type="submission" date="2017-07" db="EMBL/GenBank/DDBJ databases">
        <title>Complete genome sequence of Oryzomicrobium terrae TPP412.</title>
        <authorList>
            <person name="Chiu L.-W."/>
            <person name="Lo K.-J."/>
            <person name="Tsai Y.-M."/>
            <person name="Lin S.-S."/>
            <person name="Kuo C.-H."/>
            <person name="Liu C.-T."/>
        </authorList>
    </citation>
    <scope>NUCLEOTIDE SEQUENCE [LARGE SCALE GENOMIC DNA]</scope>
    <source>
        <strain evidence="2 3">TPP412</strain>
    </source>
</reference>
<sequence>MRGIKPGCKKFADGGVTGPGLGFPVLRGGPIRGPGSGTSDSIKAVVPEGSFIMPADSTKQLGEETLAELGRGFKPGVPVHLSNGEYQFPPEEVYAAGVKALTKLKDATHTPTTQGVAAGFKPGMFFADGGVTLRGSNPGSLLPSERDVPTPKSLGDLFNEMTPSGRADNALAKSREGLDTSGETSAPSAPVGGSAPAAASAPSTASPSASLPTAPSPSAPPSALALPDGFKARDMGGGITKVTGGSSPLYTNTDPGQAVEQMKGLGAKPWQTQTLGTQPAPSIPQGTPGDAPAPGMPAASGPGLGAPVVGSGFNMRADNEARAQQNAIRESAIGGGARGFSATHGPAATFNVQAEYDALKKAQDWANFGTESIMNRSARDPNGLAARAERNHGFDHRLGFLQHAMVQGQGAFNQTDATAAAAQVRNAELALRYSQANATNALHRDELDLKRAAQGFQTRAALRQEALSQKYEAATTPEERAAIAQQIRDLSGKQDHANRFTVVPGGQEIDPTSNQLVTRPARVLNNQTGKFVEQGKDFSRSPPPPAAIEALKKNPSLAAEFDQKYGDGASSLHLRG</sequence>
<dbReference type="EMBL" id="CP022579">
    <property type="protein sequence ID" value="QEL64782.1"/>
    <property type="molecule type" value="Genomic_DNA"/>
</dbReference>